<protein>
    <submittedName>
        <fullName evidence="2">DUF6233 domain-containing protein</fullName>
    </submittedName>
</protein>
<reference evidence="2 3" key="1">
    <citation type="submission" date="2024-10" db="EMBL/GenBank/DDBJ databases">
        <title>The Natural Products Discovery Center: Release of the First 8490 Sequenced Strains for Exploring Actinobacteria Biosynthetic Diversity.</title>
        <authorList>
            <person name="Kalkreuter E."/>
            <person name="Kautsar S.A."/>
            <person name="Yang D."/>
            <person name="Bader C.D."/>
            <person name="Teijaro C.N."/>
            <person name="Fluegel L."/>
            <person name="Davis C.M."/>
            <person name="Simpson J.R."/>
            <person name="Lauterbach L."/>
            <person name="Steele A.D."/>
            <person name="Gui C."/>
            <person name="Meng S."/>
            <person name="Li G."/>
            <person name="Viehrig K."/>
            <person name="Ye F."/>
            <person name="Su P."/>
            <person name="Kiefer A.F."/>
            <person name="Nichols A."/>
            <person name="Cepeda A.J."/>
            <person name="Yan W."/>
            <person name="Fan B."/>
            <person name="Jiang Y."/>
            <person name="Adhikari A."/>
            <person name="Zheng C.-J."/>
            <person name="Schuster L."/>
            <person name="Cowan T.M."/>
            <person name="Smanski M.J."/>
            <person name="Chevrette M.G."/>
            <person name="De Carvalho L.P.S."/>
            <person name="Shen B."/>
        </authorList>
    </citation>
    <scope>NUCLEOTIDE SEQUENCE [LARGE SCALE GENOMIC DNA]</scope>
    <source>
        <strain evidence="2 3">NPDC020295</strain>
    </source>
</reference>
<feature type="compositionally biased region" description="Low complexity" evidence="1">
    <location>
        <begin position="19"/>
        <end position="37"/>
    </location>
</feature>
<organism evidence="2 3">
    <name type="scientific">Streptomyces olivaceoviridis</name>
    <name type="common">Streptomyces corchorusii</name>
    <dbReference type="NCBI Taxonomy" id="1921"/>
    <lineage>
        <taxon>Bacteria</taxon>
        <taxon>Bacillati</taxon>
        <taxon>Actinomycetota</taxon>
        <taxon>Actinomycetes</taxon>
        <taxon>Kitasatosporales</taxon>
        <taxon>Streptomycetaceae</taxon>
        <taxon>Streptomyces</taxon>
    </lineage>
</organism>
<evidence type="ECO:0000256" key="1">
    <source>
        <dbReference type="SAM" id="MobiDB-lite"/>
    </source>
</evidence>
<dbReference type="InterPro" id="IPR046200">
    <property type="entry name" value="DUF6233"/>
</dbReference>
<proteinExistence type="predicted"/>
<feature type="region of interest" description="Disordered" evidence="1">
    <location>
        <begin position="1"/>
        <end position="44"/>
    </location>
</feature>
<accession>A0ABW7VEG9</accession>
<sequence length="103" mass="10849">MRPAREAGTAGLDRRTRYPGRPAARAGPPRAPATWRANDTRPVSPEEARRLLTDDTSACSHCRPGTAPRIVKRASHPPGMRGGRASAAVGVGAHFTLTATVGE</sequence>
<keyword evidence="3" id="KW-1185">Reference proteome</keyword>
<comment type="caution">
    <text evidence="2">The sequence shown here is derived from an EMBL/GenBank/DDBJ whole genome shotgun (WGS) entry which is preliminary data.</text>
</comment>
<dbReference type="Proteomes" id="UP001611397">
    <property type="component" value="Unassembled WGS sequence"/>
</dbReference>
<dbReference type="Pfam" id="PF19746">
    <property type="entry name" value="DUF6233"/>
    <property type="match status" value="1"/>
</dbReference>
<dbReference type="EMBL" id="JBIRWM010000013">
    <property type="protein sequence ID" value="MFI2159169.1"/>
    <property type="molecule type" value="Genomic_DNA"/>
</dbReference>
<evidence type="ECO:0000313" key="3">
    <source>
        <dbReference type="Proteomes" id="UP001611397"/>
    </source>
</evidence>
<name>A0ABW7VEG9_STROI</name>
<gene>
    <name evidence="2" type="ORF">ACH49L_26345</name>
</gene>
<feature type="region of interest" description="Disordered" evidence="1">
    <location>
        <begin position="57"/>
        <end position="86"/>
    </location>
</feature>
<evidence type="ECO:0000313" key="2">
    <source>
        <dbReference type="EMBL" id="MFI2159169.1"/>
    </source>
</evidence>
<dbReference type="RefSeq" id="WP_244218420.1">
    <property type="nucleotide sequence ID" value="NZ_JBIRUT010000015.1"/>
</dbReference>